<organism evidence="9 10">
    <name type="scientific">Fusarium sarcochroum</name>
    <dbReference type="NCBI Taxonomy" id="1208366"/>
    <lineage>
        <taxon>Eukaryota</taxon>
        <taxon>Fungi</taxon>
        <taxon>Dikarya</taxon>
        <taxon>Ascomycota</taxon>
        <taxon>Pezizomycotina</taxon>
        <taxon>Sordariomycetes</taxon>
        <taxon>Hypocreomycetidae</taxon>
        <taxon>Hypocreales</taxon>
        <taxon>Nectriaceae</taxon>
        <taxon>Fusarium</taxon>
        <taxon>Fusarium lateritium species complex</taxon>
    </lineage>
</organism>
<protein>
    <recommendedName>
        <fullName evidence="8">Rhodopsin domain-containing protein</fullName>
    </recommendedName>
</protein>
<keyword evidence="3 7" id="KW-1133">Transmembrane helix</keyword>
<comment type="similarity">
    <text evidence="5">Belongs to the SAT4 family.</text>
</comment>
<dbReference type="PANTHER" id="PTHR33048:SF124">
    <property type="entry name" value="INTEGRAL MEMBRANE PROTEIN"/>
    <property type="match status" value="1"/>
</dbReference>
<dbReference type="Proteomes" id="UP000622797">
    <property type="component" value="Unassembled WGS sequence"/>
</dbReference>
<evidence type="ECO:0000256" key="3">
    <source>
        <dbReference type="ARBA" id="ARBA00022989"/>
    </source>
</evidence>
<keyword evidence="2 7" id="KW-0812">Transmembrane</keyword>
<dbReference type="EMBL" id="JABEXW010000285">
    <property type="protein sequence ID" value="KAF4966506.1"/>
    <property type="molecule type" value="Genomic_DNA"/>
</dbReference>
<comment type="caution">
    <text evidence="9">The sequence shown here is derived from an EMBL/GenBank/DDBJ whole genome shotgun (WGS) entry which is preliminary data.</text>
</comment>
<evidence type="ECO:0000256" key="4">
    <source>
        <dbReference type="ARBA" id="ARBA00023136"/>
    </source>
</evidence>
<feature type="compositionally biased region" description="Polar residues" evidence="6">
    <location>
        <begin position="311"/>
        <end position="321"/>
    </location>
</feature>
<dbReference type="OrthoDB" id="5342292at2759"/>
<evidence type="ECO:0000256" key="2">
    <source>
        <dbReference type="ARBA" id="ARBA00022692"/>
    </source>
</evidence>
<evidence type="ECO:0000256" key="7">
    <source>
        <dbReference type="SAM" id="Phobius"/>
    </source>
</evidence>
<sequence>MGRDVSFPMFNGTEVYQLPPESYVVNFENPKQQYKIQHYLVFGAGASIALVALLQRYYMKVFLCRTLQIDDAFMFLGWLCSVATQILMTVSISQGGMCTHSWEMSLEHYELYSRVSTDDGHSKFFLLANITAIQISYAAAPIYTLCGGFVKLSLLTFYLNLDPLQLSTPKWFRIATWTSIAMVVSYTISIALKMLFVCNPPSKAFNFKIEGECSDAAVLHMAAAISNILTDLLPLILPIPLVCSMRLTRTIVPSVVRLVYLPVALGSTDPSWDAAPANLWTHFLSRVTGPPGASHLDPLSYKTRSKKSIQSEDGNSRNQSLHLAYRSITKTGPHLRDSDDVSLAEEKYDIEVKRLPADEGEMTVPRTSTV</sequence>
<feature type="region of interest" description="Disordered" evidence="6">
    <location>
        <begin position="295"/>
        <end position="321"/>
    </location>
</feature>
<feature type="transmembrane region" description="Helical" evidence="7">
    <location>
        <begin position="135"/>
        <end position="159"/>
    </location>
</feature>
<evidence type="ECO:0000313" key="10">
    <source>
        <dbReference type="Proteomes" id="UP000622797"/>
    </source>
</evidence>
<dbReference type="Pfam" id="PF20684">
    <property type="entry name" value="Fung_rhodopsin"/>
    <property type="match status" value="1"/>
</dbReference>
<dbReference type="GO" id="GO:0016020">
    <property type="term" value="C:membrane"/>
    <property type="evidence" value="ECO:0007669"/>
    <property type="project" value="UniProtKB-SubCell"/>
</dbReference>
<evidence type="ECO:0000256" key="6">
    <source>
        <dbReference type="SAM" id="MobiDB-lite"/>
    </source>
</evidence>
<keyword evidence="10" id="KW-1185">Reference proteome</keyword>
<feature type="transmembrane region" description="Helical" evidence="7">
    <location>
        <begin position="75"/>
        <end position="97"/>
    </location>
</feature>
<keyword evidence="4 7" id="KW-0472">Membrane</keyword>
<dbReference type="PANTHER" id="PTHR33048">
    <property type="entry name" value="PTH11-LIKE INTEGRAL MEMBRANE PROTEIN (AFU_ORTHOLOGUE AFUA_5G11245)"/>
    <property type="match status" value="1"/>
</dbReference>
<gene>
    <name evidence="9" type="ORF">FSARC_5820</name>
</gene>
<evidence type="ECO:0000259" key="8">
    <source>
        <dbReference type="Pfam" id="PF20684"/>
    </source>
</evidence>
<evidence type="ECO:0000313" key="9">
    <source>
        <dbReference type="EMBL" id="KAF4966506.1"/>
    </source>
</evidence>
<proteinExistence type="inferred from homology"/>
<evidence type="ECO:0000256" key="5">
    <source>
        <dbReference type="ARBA" id="ARBA00038359"/>
    </source>
</evidence>
<feature type="domain" description="Rhodopsin" evidence="8">
    <location>
        <begin position="56"/>
        <end position="281"/>
    </location>
</feature>
<name>A0A8H4TYQ8_9HYPO</name>
<reference evidence="9" key="2">
    <citation type="submission" date="2020-05" db="EMBL/GenBank/DDBJ databases">
        <authorList>
            <person name="Kim H.-S."/>
            <person name="Proctor R.H."/>
            <person name="Brown D.W."/>
        </authorList>
    </citation>
    <scope>NUCLEOTIDE SEQUENCE</scope>
    <source>
        <strain evidence="9">NRRL 20472</strain>
    </source>
</reference>
<reference evidence="9" key="1">
    <citation type="journal article" date="2020" name="BMC Genomics">
        <title>Correction to: Identification and distribution of gene clusters required for synthesis of sphingolipid metabolism inhibitors in diverse species of the filamentous fungus Fusarium.</title>
        <authorList>
            <person name="Kim H.S."/>
            <person name="Lohmar J.M."/>
            <person name="Busman M."/>
            <person name="Brown D.W."/>
            <person name="Naumann T.A."/>
            <person name="Divon H.H."/>
            <person name="Lysoe E."/>
            <person name="Uhlig S."/>
            <person name="Proctor R.H."/>
        </authorList>
    </citation>
    <scope>NUCLEOTIDE SEQUENCE</scope>
    <source>
        <strain evidence="9">NRRL 20472</strain>
    </source>
</reference>
<accession>A0A8H4TYQ8</accession>
<feature type="transmembrane region" description="Helical" evidence="7">
    <location>
        <begin position="36"/>
        <end position="54"/>
    </location>
</feature>
<feature type="transmembrane region" description="Helical" evidence="7">
    <location>
        <begin position="171"/>
        <end position="196"/>
    </location>
</feature>
<dbReference type="AlphaFoldDB" id="A0A8H4TYQ8"/>
<feature type="transmembrane region" description="Helical" evidence="7">
    <location>
        <begin position="216"/>
        <end position="239"/>
    </location>
</feature>
<dbReference type="InterPro" id="IPR052337">
    <property type="entry name" value="SAT4-like"/>
</dbReference>
<evidence type="ECO:0000256" key="1">
    <source>
        <dbReference type="ARBA" id="ARBA00004141"/>
    </source>
</evidence>
<comment type="subcellular location">
    <subcellularLocation>
        <location evidence="1">Membrane</location>
        <topology evidence="1">Multi-pass membrane protein</topology>
    </subcellularLocation>
</comment>
<dbReference type="InterPro" id="IPR049326">
    <property type="entry name" value="Rhodopsin_dom_fungi"/>
</dbReference>